<dbReference type="Proteomes" id="UP000283895">
    <property type="component" value="Unassembled WGS sequence"/>
</dbReference>
<reference evidence="2 3" key="1">
    <citation type="submission" date="2015-09" db="EMBL/GenBank/DDBJ databases">
        <title>Host preference determinants of Valsa canker pathogens revealed by comparative genomics.</title>
        <authorList>
            <person name="Yin Z."/>
            <person name="Huang L."/>
        </authorList>
    </citation>
    <scope>NUCLEOTIDE SEQUENCE [LARGE SCALE GENOMIC DNA]</scope>
    <source>
        <strain evidence="2 3">03-1</strain>
    </source>
</reference>
<comment type="caution">
    <text evidence="2">The sequence shown here is derived from an EMBL/GenBank/DDBJ whole genome shotgun (WGS) entry which is preliminary data.</text>
</comment>
<gene>
    <name evidence="2" type="ORF">VMCG_06924</name>
</gene>
<keyword evidence="1" id="KW-0732">Signal</keyword>
<organism evidence="2 3">
    <name type="scientific">Cytospora schulzeri</name>
    <dbReference type="NCBI Taxonomy" id="448051"/>
    <lineage>
        <taxon>Eukaryota</taxon>
        <taxon>Fungi</taxon>
        <taxon>Dikarya</taxon>
        <taxon>Ascomycota</taxon>
        <taxon>Pezizomycotina</taxon>
        <taxon>Sordariomycetes</taxon>
        <taxon>Sordariomycetidae</taxon>
        <taxon>Diaporthales</taxon>
        <taxon>Cytosporaceae</taxon>
        <taxon>Cytospora</taxon>
    </lineage>
</organism>
<keyword evidence="3" id="KW-1185">Reference proteome</keyword>
<sequence>MKTFLTYSTSILLSIAALVASAPTSATEESSNNSTVPNLEARSNEIVGEHYCGVFANADSNNAKSLVQSLGSDKTNNKYSIGAHGCYRVACHNTSGVYVCNDNDFELIVNGKDVANAADYITRHCCYAADVAGRGSYSIRSGQQFTQWGWNVAVGYADCKAGATQRPSDAGGWGVNPGTCPAQQGMTNANSDY</sequence>
<dbReference type="EMBL" id="LKEA01000029">
    <property type="protein sequence ID" value="ROV97401.1"/>
    <property type="molecule type" value="Genomic_DNA"/>
</dbReference>
<dbReference type="STRING" id="356882.A0A423W257"/>
<dbReference type="PANTHER" id="PTHR35605:SF1">
    <property type="entry name" value="ECP2 EFFECTOR PROTEIN DOMAIN-CONTAINING PROTEIN-RELATED"/>
    <property type="match status" value="1"/>
</dbReference>
<name>A0A423W257_9PEZI</name>
<evidence type="ECO:0000256" key="1">
    <source>
        <dbReference type="SAM" id="SignalP"/>
    </source>
</evidence>
<dbReference type="PANTHER" id="PTHR35605">
    <property type="entry name" value="ECP2 EFFECTOR PROTEIN DOMAIN-CONTAINING PROTEIN-RELATED"/>
    <property type="match status" value="1"/>
</dbReference>
<feature type="chain" id="PRO_5019015581" description="Ecp2 effector protein domain-containing protein" evidence="1">
    <location>
        <begin position="27"/>
        <end position="193"/>
    </location>
</feature>
<feature type="signal peptide" evidence="1">
    <location>
        <begin position="1"/>
        <end position="26"/>
    </location>
</feature>
<evidence type="ECO:0008006" key="4">
    <source>
        <dbReference type="Google" id="ProtNLM"/>
    </source>
</evidence>
<evidence type="ECO:0000313" key="3">
    <source>
        <dbReference type="Proteomes" id="UP000283895"/>
    </source>
</evidence>
<dbReference type="OrthoDB" id="5272418at2759"/>
<evidence type="ECO:0000313" key="2">
    <source>
        <dbReference type="EMBL" id="ROV97401.1"/>
    </source>
</evidence>
<accession>A0A423W257</accession>
<dbReference type="AlphaFoldDB" id="A0A423W257"/>
<protein>
    <recommendedName>
        <fullName evidence="4">Ecp2 effector protein domain-containing protein</fullName>
    </recommendedName>
</protein>
<proteinExistence type="predicted"/>